<keyword evidence="2" id="KW-1185">Reference proteome</keyword>
<reference evidence="1" key="2">
    <citation type="submission" date="2021-08" db="EMBL/GenBank/DDBJ databases">
        <authorList>
            <person name="Tani A."/>
            <person name="Ola A."/>
            <person name="Ogura Y."/>
            <person name="Katsura K."/>
            <person name="Hayashi T."/>
        </authorList>
    </citation>
    <scope>NUCLEOTIDE SEQUENCE</scope>
    <source>
        <strain evidence="1">DSM 14458</strain>
    </source>
</reference>
<accession>A0ABQ4UU02</accession>
<name>A0ABQ4UU02_9HYPH</name>
<dbReference type="EMBL" id="BPRE01000003">
    <property type="protein sequence ID" value="GJE74859.1"/>
    <property type="molecule type" value="Genomic_DNA"/>
</dbReference>
<proteinExistence type="predicted"/>
<evidence type="ECO:0000313" key="2">
    <source>
        <dbReference type="Proteomes" id="UP001055093"/>
    </source>
</evidence>
<dbReference type="Proteomes" id="UP001055093">
    <property type="component" value="Unassembled WGS sequence"/>
</dbReference>
<gene>
    <name evidence="1" type="ORF">BGCPKDLD_1432</name>
</gene>
<dbReference type="RefSeq" id="WP_238307792.1">
    <property type="nucleotide sequence ID" value="NZ_BPRE01000003.1"/>
</dbReference>
<protein>
    <submittedName>
        <fullName evidence="1">Uncharacterized protein</fullName>
    </submittedName>
</protein>
<reference evidence="1" key="1">
    <citation type="journal article" date="2021" name="Front. Microbiol.">
        <title>Comprehensive Comparative Genomics and Phenotyping of Methylobacterium Species.</title>
        <authorList>
            <person name="Alessa O."/>
            <person name="Ogura Y."/>
            <person name="Fujitani Y."/>
            <person name="Takami H."/>
            <person name="Hayashi T."/>
            <person name="Sahin N."/>
            <person name="Tani A."/>
        </authorList>
    </citation>
    <scope>NUCLEOTIDE SEQUENCE</scope>
    <source>
        <strain evidence="1">DSM 14458</strain>
    </source>
</reference>
<evidence type="ECO:0000313" key="1">
    <source>
        <dbReference type="EMBL" id="GJE74859.1"/>
    </source>
</evidence>
<comment type="caution">
    <text evidence="1">The sequence shown here is derived from an EMBL/GenBank/DDBJ whole genome shotgun (WGS) entry which is preliminary data.</text>
</comment>
<organism evidence="1 2">
    <name type="scientific">Methylorubrum suomiense</name>
    <dbReference type="NCBI Taxonomy" id="144191"/>
    <lineage>
        <taxon>Bacteria</taxon>
        <taxon>Pseudomonadati</taxon>
        <taxon>Pseudomonadota</taxon>
        <taxon>Alphaproteobacteria</taxon>
        <taxon>Hyphomicrobiales</taxon>
        <taxon>Methylobacteriaceae</taxon>
        <taxon>Methylorubrum</taxon>
    </lineage>
</organism>
<sequence length="67" mass="7305">MGTQLEQALVDLFPPQGDSGVFNVKFFRGRNREVTAEQLAEQLLSANTQVTEGRAVRVTNVDGDLAV</sequence>